<evidence type="ECO:0000313" key="2">
    <source>
        <dbReference type="EMBL" id="PZA10533.1"/>
    </source>
</evidence>
<sequence length="323" mass="33174">MGSVSGSDFHQELLFAFGGGDRNVTIAVLDGPVDRTHDCFVGAPLTPLHTAVMQRSGDDAPSSAQSTHLASLIFGQPCRSVEGIAPMCRGLIAPIFGDSRPVCAQADLADAITRALDHGAQILLIGAGSFEQPWYPSPALARAIARCNIRNAMIVASAGRYGCSTLLRRCGTLNLLPVTALDGVGQPLGGNDGNLSDIGIAVPGSSVSGAALEGRVVQRSHPNVAAALVTGAAALLLGVQRNAGLAPNPAAVAEAVRMTATPQTSPSGSALPPAWTGRKNLEAAAAYLTGRYEGAYASGLFEAWYRARAGATRSDHAAFRPRA</sequence>
<dbReference type="Pfam" id="PF00082">
    <property type="entry name" value="Peptidase_S8"/>
    <property type="match status" value="1"/>
</dbReference>
<name>A0A323UED8_RHOPL</name>
<dbReference type="EMBL" id="QKQS01000023">
    <property type="protein sequence ID" value="PZA10533.1"/>
    <property type="molecule type" value="Genomic_DNA"/>
</dbReference>
<dbReference type="InterPro" id="IPR000209">
    <property type="entry name" value="Peptidase_S8/S53_dom"/>
</dbReference>
<comment type="caution">
    <text evidence="2">The sequence shown here is derived from an EMBL/GenBank/DDBJ whole genome shotgun (WGS) entry which is preliminary data.</text>
</comment>
<dbReference type="AlphaFoldDB" id="A0A323UED8"/>
<evidence type="ECO:0000313" key="3">
    <source>
        <dbReference type="Proteomes" id="UP000248134"/>
    </source>
</evidence>
<dbReference type="InterPro" id="IPR036852">
    <property type="entry name" value="Peptidase_S8/S53_dom_sf"/>
</dbReference>
<dbReference type="GO" id="GO:0004252">
    <property type="term" value="F:serine-type endopeptidase activity"/>
    <property type="evidence" value="ECO:0007669"/>
    <property type="project" value="InterPro"/>
</dbReference>
<dbReference type="RefSeq" id="WP_110786633.1">
    <property type="nucleotide sequence ID" value="NZ_QKQS01000023.1"/>
</dbReference>
<gene>
    <name evidence="2" type="ORF">DNX69_14310</name>
</gene>
<proteinExistence type="predicted"/>
<reference evidence="2 3" key="1">
    <citation type="submission" date="2018-06" db="EMBL/GenBank/DDBJ databases">
        <title>Draft Whole-Genome Sequence of the purple photosynthetic bacterium Rhodospeudomonas palustris XCP.</title>
        <authorList>
            <person name="Rayyan A."/>
            <person name="Meyer T.E."/>
            <person name="Kyndt J.A."/>
        </authorList>
    </citation>
    <scope>NUCLEOTIDE SEQUENCE [LARGE SCALE GENOMIC DNA]</scope>
    <source>
        <strain evidence="2 3">XCP</strain>
    </source>
</reference>
<feature type="domain" description="Peptidase S8/S53" evidence="1">
    <location>
        <begin position="22"/>
        <end position="262"/>
    </location>
</feature>
<dbReference type="SUPFAM" id="SSF52743">
    <property type="entry name" value="Subtilisin-like"/>
    <property type="match status" value="1"/>
</dbReference>
<protein>
    <submittedName>
        <fullName evidence="2">Peptidase</fullName>
    </submittedName>
</protein>
<dbReference type="Proteomes" id="UP000248134">
    <property type="component" value="Unassembled WGS sequence"/>
</dbReference>
<dbReference type="Gene3D" id="3.40.50.200">
    <property type="entry name" value="Peptidase S8/S53 domain"/>
    <property type="match status" value="1"/>
</dbReference>
<evidence type="ECO:0000259" key="1">
    <source>
        <dbReference type="Pfam" id="PF00082"/>
    </source>
</evidence>
<organism evidence="2 3">
    <name type="scientific">Rhodopseudomonas palustris</name>
    <dbReference type="NCBI Taxonomy" id="1076"/>
    <lineage>
        <taxon>Bacteria</taxon>
        <taxon>Pseudomonadati</taxon>
        <taxon>Pseudomonadota</taxon>
        <taxon>Alphaproteobacteria</taxon>
        <taxon>Hyphomicrobiales</taxon>
        <taxon>Nitrobacteraceae</taxon>
        <taxon>Rhodopseudomonas</taxon>
    </lineage>
</organism>
<dbReference type="OrthoDB" id="9816306at2"/>
<accession>A0A323UED8</accession>
<dbReference type="GO" id="GO:0006508">
    <property type="term" value="P:proteolysis"/>
    <property type="evidence" value="ECO:0007669"/>
    <property type="project" value="InterPro"/>
</dbReference>